<feature type="compositionally biased region" description="Basic and acidic residues" evidence="1">
    <location>
        <begin position="3010"/>
        <end position="3020"/>
    </location>
</feature>
<feature type="region of interest" description="Disordered" evidence="1">
    <location>
        <begin position="2291"/>
        <end position="2516"/>
    </location>
</feature>
<feature type="compositionally biased region" description="Low complexity" evidence="1">
    <location>
        <begin position="1864"/>
        <end position="1876"/>
    </location>
</feature>
<feature type="region of interest" description="Disordered" evidence="1">
    <location>
        <begin position="784"/>
        <end position="856"/>
    </location>
</feature>
<feature type="region of interest" description="Disordered" evidence="1">
    <location>
        <begin position="1"/>
        <end position="244"/>
    </location>
</feature>
<feature type="compositionally biased region" description="Basic residues" evidence="1">
    <location>
        <begin position="3194"/>
        <end position="3205"/>
    </location>
</feature>
<feature type="compositionally biased region" description="Polar residues" evidence="1">
    <location>
        <begin position="3208"/>
        <end position="3223"/>
    </location>
</feature>
<organism evidence="2 3">
    <name type="scientific">Aspergillus tanneri</name>
    <dbReference type="NCBI Taxonomy" id="1220188"/>
    <lineage>
        <taxon>Eukaryota</taxon>
        <taxon>Fungi</taxon>
        <taxon>Dikarya</taxon>
        <taxon>Ascomycota</taxon>
        <taxon>Pezizomycotina</taxon>
        <taxon>Eurotiomycetes</taxon>
        <taxon>Eurotiomycetidae</taxon>
        <taxon>Eurotiales</taxon>
        <taxon>Aspergillaceae</taxon>
        <taxon>Aspergillus</taxon>
        <taxon>Aspergillus subgen. Circumdati</taxon>
    </lineage>
</organism>
<feature type="compositionally biased region" description="Basic and acidic residues" evidence="1">
    <location>
        <begin position="2803"/>
        <end position="2815"/>
    </location>
</feature>
<feature type="compositionally biased region" description="Basic residues" evidence="1">
    <location>
        <begin position="718"/>
        <end position="727"/>
    </location>
</feature>
<feature type="compositionally biased region" description="Basic and acidic residues" evidence="1">
    <location>
        <begin position="2647"/>
        <end position="2661"/>
    </location>
</feature>
<feature type="compositionally biased region" description="Basic and acidic residues" evidence="1">
    <location>
        <begin position="2457"/>
        <end position="2471"/>
    </location>
</feature>
<proteinExistence type="predicted"/>
<feature type="compositionally biased region" description="Low complexity" evidence="1">
    <location>
        <begin position="50"/>
        <end position="63"/>
    </location>
</feature>
<evidence type="ECO:0000313" key="3">
    <source>
        <dbReference type="Proteomes" id="UP000308092"/>
    </source>
</evidence>
<feature type="compositionally biased region" description="Basic and acidic residues" evidence="1">
    <location>
        <begin position="1743"/>
        <end position="1770"/>
    </location>
</feature>
<feature type="compositionally biased region" description="Basic and acidic residues" evidence="1">
    <location>
        <begin position="1254"/>
        <end position="1268"/>
    </location>
</feature>
<dbReference type="VEuPathDB" id="FungiDB:EYZ11_011021"/>
<feature type="compositionally biased region" description="Basic and acidic residues" evidence="1">
    <location>
        <begin position="1809"/>
        <end position="1823"/>
    </location>
</feature>
<feature type="compositionally biased region" description="Basic and acidic residues" evidence="1">
    <location>
        <begin position="1923"/>
        <end position="1947"/>
    </location>
</feature>
<feature type="compositionally biased region" description="Basic and acidic residues" evidence="1">
    <location>
        <begin position="1668"/>
        <end position="1685"/>
    </location>
</feature>
<feature type="compositionally biased region" description="Polar residues" evidence="1">
    <location>
        <begin position="1032"/>
        <end position="1045"/>
    </location>
</feature>
<feature type="compositionally biased region" description="Basic residues" evidence="1">
    <location>
        <begin position="2898"/>
        <end position="2907"/>
    </location>
</feature>
<feature type="compositionally biased region" description="Polar residues" evidence="1">
    <location>
        <begin position="2009"/>
        <end position="2032"/>
    </location>
</feature>
<feature type="compositionally biased region" description="Basic and acidic residues" evidence="1">
    <location>
        <begin position="1326"/>
        <end position="1335"/>
    </location>
</feature>
<dbReference type="EMBL" id="SOSA01000641">
    <property type="protein sequence ID" value="THC89532.1"/>
    <property type="molecule type" value="Genomic_DNA"/>
</dbReference>
<feature type="compositionally biased region" description="Basic and acidic residues" evidence="1">
    <location>
        <begin position="606"/>
        <end position="622"/>
    </location>
</feature>
<reference evidence="2 3" key="1">
    <citation type="submission" date="2019-03" db="EMBL/GenBank/DDBJ databases">
        <title>The genome sequence of a newly discovered highly antifungal drug resistant Aspergillus species, Aspergillus tanneri NIH 1004.</title>
        <authorList>
            <person name="Mounaud S."/>
            <person name="Singh I."/>
            <person name="Joardar V."/>
            <person name="Pakala S."/>
            <person name="Pakala S."/>
            <person name="Venepally P."/>
            <person name="Hoover J."/>
            <person name="Nierman W."/>
            <person name="Chung J."/>
            <person name="Losada L."/>
        </authorList>
    </citation>
    <scope>NUCLEOTIDE SEQUENCE [LARGE SCALE GENOMIC DNA]</scope>
    <source>
        <strain evidence="2 3">NIH1004</strain>
    </source>
</reference>
<feature type="compositionally biased region" description="Basic and acidic residues" evidence="1">
    <location>
        <begin position="989"/>
        <end position="1003"/>
    </location>
</feature>
<feature type="compositionally biased region" description="Low complexity" evidence="1">
    <location>
        <begin position="685"/>
        <end position="696"/>
    </location>
</feature>
<feature type="compositionally biased region" description="Low complexity" evidence="1">
    <location>
        <begin position="2418"/>
        <end position="2434"/>
    </location>
</feature>
<gene>
    <name evidence="2" type="ORF">EYZ11_011021</name>
</gene>
<comment type="caution">
    <text evidence="2">The sequence shown here is derived from an EMBL/GenBank/DDBJ whole genome shotgun (WGS) entry which is preliminary data.</text>
</comment>
<feature type="compositionally biased region" description="Basic and acidic residues" evidence="1">
    <location>
        <begin position="1053"/>
        <end position="1068"/>
    </location>
</feature>
<feature type="compositionally biased region" description="Polar residues" evidence="1">
    <location>
        <begin position="2913"/>
        <end position="2932"/>
    </location>
</feature>
<feature type="region of interest" description="Disordered" evidence="1">
    <location>
        <begin position="334"/>
        <end position="353"/>
    </location>
</feature>
<feature type="compositionally biased region" description="Polar residues" evidence="1">
    <location>
        <begin position="2339"/>
        <end position="2354"/>
    </location>
</feature>
<sequence length="3247" mass="352089">MFKALMGGGRSSDTRSNSSSKAKSRRGADSKASSTVSPYSTSGGHSRRYASSAAGDSVASSYATAEPAVSVEPERIVIERTPKRRNAYDSERRGRDRGNIDEVGSRRRDRPRSSSRDREHFRSSRESGVDDAGTRDRESRRRRTRSGDAYLPAASSGDQGASGRPRSDIPQFPPEFHNTLPGTSAPESPNTAYDPHVQQQFPGQFPAFVAEPYRPPNPAGEASEYYGDQGQSVAEQPGVRPKPQAVIPHHQAHLMTASPSANPPPEPSSMGQVGAAADYYTDDIQDEPPPEQSGHSPPVPAPKPPKPSAQPSGSTVTAAAAAYGVEESIQENAVSNLSPAPVESPAITQAPNSHSVDASIGVAVAGTAAGYMIGHHQQTSSVDHSQQNTVQNYEEISQNGLVHTGPSIYLPTSNAPLYTPGDGVPVGYAAHPSHPHHAALYHGSPFQAGGLAFQQPQRGPLDKFIDFWRDPEGVGMFEDYTEAIGICKYCFEPGTTSRDAPRKHNHKPHRRSGDRYSSGSRVDKLGRYASSEDESRRRKKSSRNSWLPGMLAGYTVMSLFNNKGFDDTYSVRSGQVKGSSYDSDNGSIERKSQTSRGVYRRSPRSRSRDSFRRNHYTDKRLGINEGSRMRSHSRSRSSSRTESHFLRDAALGAAVGATAMSGSKARDRSCSPNQSQRARTKSRKSSSSDSSVVDVSRSSRKSLGGGLSSFFTASSENRRKRRTKKRSGLFSFNNSSSSSLDADLAFGNGYAKRSGKLKKRGSKKNRADVDATLLGLGAAATALAAKSHHKNRRAGEILAGKDSRSGRSDYSSATNDEGWEDLDSGDQSPSSISSALAFGGDDSQSSDSGTSLWGWRWGNRKNKKKKSSLVAAVGAGALGATVLASDYYRDGKSTSQDGVSSTGSLQHVAPVSTNDPSRFDAIRESSLPSSQPAFIRPGPIPLRQPQPVTPVSQAVYTTQGESVLAYSAPPTGAPLFGGETYYPYRTRVSESRDKPWAHPERKNVASRPPGRSGASPVFPTESLEGSRISGPQRRSTMKDQASVQFDLTEEQEDKERRADRLERLRSNAEYENGVQLIDRENEPRSRDAGRLSTRYRDRDHEKIRVDDNNEEQRGYRQEPRKESSPSWIGAAAAGTIGAAAAATVLSSKTSNDGTSEPGQHYHDERREKRRAERRRFAESEPTVLASMSGVDEGRSYSARGPEHVKTSAFRDISRKKPVYDDYAQFFAPEVQRYSPDTYTRREPTSMPPIIEAEPAGKDTRTLNEEPHPDYGGLPWPVPVLKVIEPTPPQSLSGSVRDISSPIMSTPDIVQEDSKPKRQTSGSRVSWGEHELHEYEVPSTSSEVESVDHDVTDQSKQKEKGKNVREDREISTKNDSSAFEHDIEFAATVAAATAAAGFDPSLVTDDPAYHRRSSSPGSESRENFVSPWAEVRFDSRQPYGFVEGEAETADNMDESQSVPRRFVDNGPLYSEPETVVRQTETGHESRAPATIAQEVIEQLGGRRDIEVNEISKESVNPTDDTQRNAGWSESSGRPQSPHEEVYAMPGGFEQDSPGMLKDGDSRSAVSAPVSGEFASSLVPKSRTSADGSNQMDDAAASTVEDGGAEGKRKRRKRRSKRDSDGIEETVSVASSPARIGKIRGQHMVVDEKAETRSGGFLSGIFGSMVSEPVDSKRSSSAERRSSREVQSEIGTRVSEESRNRRKERSSRRRSNSGRDPLEDDSAPEDGMAAEKENINIEGYKSSRQRREERRRQRYEGILEAGKDTEYEKARDSPQNYDDGQYFLAEGSELPVKVDDGDHSFVSEQSSSTDAEARRLGLELLEQRPRSRSASPPSSAKAFDMEPKSQSRPTSPEMARRHEEGRDWGMSPPSMMRSMESPTAVPLHFRRPPTSPGVQRSPSAISPVPPSPNSPTQARPRRPASTEFKSSREIRPLWLVERHGSSKADDQPHEPLPSLPSSKTSSATASVEDLTVLPDETSWEMLDLSHYVHNAPQPRGTDIAFTRRYSDNSQCDILDSQQGTPTAKTFGQVNAPSSSRKDKPKYEFHSPSELLQDPSAYADLPPSSTMEALPSAESSVVGVQENVETQGSLPHPYDRASTPEGKSIEASIPKEVGFASAVDAAVAAAVGAGMAISSDMSDTEAKDMSKSAGVPFANDEDTPAAIDKDDILRNLSLKDSLFAEKDVEAFPPTSNTKIDLTPVDSVSAVSIDEKYEDANETVLAERANEPRNEDFAPEIKPVDEFLDNEEGTNAGATGEDVLEVGMGVAESEAGTVPVLIEDSSYEPWKEEIYVVETPASGKCTEAAPEGESQAEEKSVEVVAPVSSKKKKKDRKRKNKGMNPDTPESTLTTGDSTATAPQESGQSQELLSQEPVLGASPEELESGTQAEPETSLALGVEETHIDIATSSKKIKRDKKRKKSKGSVPVEASEEPSSIESAQLTAETTADEKDAKPIAETTSPKAEEAPSEEAFKETQEVLSSTTQELVEPSPEIAENLSRDMPALPENTLREVTPAEVKGGDKKFLEPVDALQGSAGEFNFGQEESPESTQVNEDLNPPAASISEEGVTVFAMDDDANDTPPADVQGQMDATGSECVDSHPQPTELVEKDRKEIVGDGETTALEDSVLDTASTAQKEGIQGVPGADSPSISTDHGKTVLDSDVHSQEAEAIPENEATLSRKSSKKKKKNKDKSGIALSTEGESEGIAPHTLSGETVPEAEFEPAAPGESEVQSTQTEETYKQDETSLQVSSKVDGSAPEATTSATDSTVVTSAETHQEVVTEESWEVQPKKTGKKSKKDPKSMTSLHEPQMEPEAKAKPEESVVEDAAETPLPQISGEVHPTDDREVLNKQFSGAGEVEATPLTAENESNPVENGEANDVVPHVSDQAPKSLSGPDVGETASTKKSKKKKSKKQSTSSIANDSSITAESSLDNSTVSLDATAPPLHEETATEEPQEFKEEELIESEPPAPQDRVSPEPALIMTATQKKKARKEKKKQRQPSSLDKTVIPTPPSEKTSTDGPKEDLPHSTTEVPIAQEPEKTQITADAEHEEEQSKEEATVATESSIAAEKPVGHGEPEQQGAGDIIEDTTAVDEQPGVESEREQPADETSHGVSTTSIPEEPLEIDTQLVHEGLKDVTTQEPLQEPVQEQSIQEPTQVTTPDDPVNTEEMPEKQPDEERTTAEDSAQHPLEESKPDASAKSKKQKKKKKKRQSEQTTPATEGASESPSANVEFFEASEDQRDWFQKNRSRSHC</sequence>
<feature type="compositionally biased region" description="Basic residues" evidence="1">
    <location>
        <begin position="2405"/>
        <end position="2417"/>
    </location>
</feature>
<feature type="compositionally biased region" description="Polar residues" evidence="1">
    <location>
        <begin position="576"/>
        <end position="586"/>
    </location>
</feature>
<feature type="compositionally biased region" description="Basic and acidic residues" evidence="1">
    <location>
        <begin position="1077"/>
        <end position="1123"/>
    </location>
</feature>
<feature type="region of interest" description="Disordered" evidence="1">
    <location>
        <begin position="1234"/>
        <end position="1271"/>
    </location>
</feature>
<feature type="region of interest" description="Disordered" evidence="1">
    <location>
        <begin position="2009"/>
        <end position="2075"/>
    </location>
</feature>
<feature type="region of interest" description="Disordered" evidence="1">
    <location>
        <begin position="1502"/>
        <end position="1969"/>
    </location>
</feature>
<feature type="compositionally biased region" description="Basic and acidic residues" evidence="1">
    <location>
        <begin position="3093"/>
        <end position="3104"/>
    </location>
</feature>
<feature type="region of interest" description="Disordered" evidence="1">
    <location>
        <begin position="497"/>
        <end position="545"/>
    </location>
</feature>
<evidence type="ECO:0000256" key="1">
    <source>
        <dbReference type="SAM" id="MobiDB-lite"/>
    </source>
</evidence>
<feature type="region of interest" description="Disordered" evidence="1">
    <location>
        <begin position="282"/>
        <end position="318"/>
    </location>
</feature>
<feature type="compositionally biased region" description="Low complexity" evidence="1">
    <location>
        <begin position="2753"/>
        <end position="2768"/>
    </location>
</feature>
<dbReference type="PANTHER" id="PTHR40641:SF2">
    <property type="entry name" value="INVOLUCRIN REPEAT PROTEIN"/>
    <property type="match status" value="1"/>
</dbReference>
<feature type="compositionally biased region" description="Basic and acidic residues" evidence="1">
    <location>
        <begin position="1852"/>
        <end position="1861"/>
    </location>
</feature>
<feature type="compositionally biased region" description="Low complexity" evidence="1">
    <location>
        <begin position="2708"/>
        <end position="2731"/>
    </location>
</feature>
<feature type="compositionally biased region" description="Basic residues" evidence="1">
    <location>
        <begin position="2675"/>
        <end position="2684"/>
    </location>
</feature>
<feature type="region of interest" description="Disordered" evidence="1">
    <location>
        <begin position="2533"/>
        <end position="2554"/>
    </location>
</feature>
<feature type="compositionally biased region" description="Basic residues" evidence="1">
    <location>
        <begin position="501"/>
        <end position="512"/>
    </location>
</feature>
<feature type="compositionally biased region" description="Polar residues" evidence="1">
    <location>
        <begin position="35"/>
        <end position="44"/>
    </location>
</feature>
<dbReference type="Proteomes" id="UP000308092">
    <property type="component" value="Unassembled WGS sequence"/>
</dbReference>
<feature type="compositionally biased region" description="Basic and acidic residues" evidence="1">
    <location>
        <begin position="3164"/>
        <end position="3193"/>
    </location>
</feature>
<feature type="region of interest" description="Disordered" evidence="1">
    <location>
        <begin position="1144"/>
        <end position="1205"/>
    </location>
</feature>
<feature type="compositionally biased region" description="Basic and acidic residues" evidence="1">
    <location>
        <begin position="2033"/>
        <end position="2044"/>
    </location>
</feature>
<feature type="compositionally biased region" description="Polar residues" evidence="1">
    <location>
        <begin position="893"/>
        <end position="916"/>
    </location>
</feature>
<feature type="compositionally biased region" description="Polar residues" evidence="1">
    <location>
        <begin position="1144"/>
        <end position="1157"/>
    </location>
</feature>
<feature type="compositionally biased region" description="Basic and acidic residues" evidence="1">
    <location>
        <begin position="1159"/>
        <end position="1178"/>
    </location>
</feature>
<feature type="compositionally biased region" description="Basic and acidic residues" evidence="1">
    <location>
        <begin position="1502"/>
        <end position="1511"/>
    </location>
</feature>
<feature type="compositionally biased region" description="Basic and acidic residues" evidence="1">
    <location>
        <begin position="1345"/>
        <end position="1375"/>
    </location>
</feature>
<protein>
    <recommendedName>
        <fullName evidence="4">Involucrin repeat protein</fullName>
    </recommendedName>
</protein>
<feature type="compositionally biased region" description="Basic and acidic residues" evidence="1">
    <location>
        <begin position="793"/>
        <end position="807"/>
    </location>
</feature>
<feature type="compositionally biased region" description="Polar residues" evidence="1">
    <location>
        <begin position="3131"/>
        <end position="3154"/>
    </location>
</feature>
<feature type="compositionally biased region" description="Basic and acidic residues" evidence="1">
    <location>
        <begin position="2600"/>
        <end position="2609"/>
    </location>
</feature>
<feature type="region of interest" description="Disordered" evidence="1">
    <location>
        <begin position="2567"/>
        <end position="3247"/>
    </location>
</feature>
<keyword evidence="3" id="KW-1185">Reference proteome</keyword>
<feature type="compositionally biased region" description="Acidic residues" evidence="1">
    <location>
        <begin position="2944"/>
        <end position="2958"/>
    </location>
</feature>
<feature type="region of interest" description="Disordered" evidence="1">
    <location>
        <begin position="1284"/>
        <end position="1375"/>
    </location>
</feature>
<feature type="compositionally biased region" description="Basic residues" evidence="1">
    <location>
        <begin position="1606"/>
        <end position="1615"/>
    </location>
</feature>
<feature type="compositionally biased region" description="Basic residues" evidence="1">
    <location>
        <begin position="1698"/>
        <end position="1710"/>
    </location>
</feature>
<feature type="region of interest" description="Disordered" evidence="1">
    <location>
        <begin position="891"/>
        <end position="946"/>
    </location>
</feature>
<evidence type="ECO:0008006" key="4">
    <source>
        <dbReference type="Google" id="ProtNLM"/>
    </source>
</evidence>
<feature type="compositionally biased region" description="Basic and acidic residues" evidence="1">
    <location>
        <begin position="1790"/>
        <end position="1799"/>
    </location>
</feature>
<feature type="compositionally biased region" description="Low complexity" evidence="1">
    <location>
        <begin position="825"/>
        <end position="856"/>
    </location>
</feature>
<feature type="compositionally biased region" description="Pro residues" evidence="1">
    <location>
        <begin position="297"/>
        <end position="308"/>
    </location>
</feature>
<feature type="region of interest" description="Disordered" evidence="1">
    <location>
        <begin position="1397"/>
        <end position="1424"/>
    </location>
</feature>
<feature type="compositionally biased region" description="Polar residues" evidence="1">
    <location>
        <begin position="1512"/>
        <end position="1533"/>
    </location>
</feature>
<feature type="region of interest" description="Disordered" evidence="1">
    <location>
        <begin position="989"/>
        <end position="1129"/>
    </location>
</feature>
<feature type="compositionally biased region" description="Polar residues" evidence="1">
    <location>
        <begin position="1580"/>
        <end position="1590"/>
    </location>
</feature>
<feature type="compositionally biased region" description="Basic residues" evidence="1">
    <location>
        <begin position="2980"/>
        <end position="2992"/>
    </location>
</feature>
<feature type="compositionally biased region" description="Basic and acidic residues" evidence="1">
    <location>
        <begin position="72"/>
        <end position="139"/>
    </location>
</feature>
<evidence type="ECO:0000313" key="2">
    <source>
        <dbReference type="EMBL" id="THC89532.1"/>
    </source>
</evidence>
<feature type="compositionally biased region" description="Low complexity" evidence="1">
    <location>
        <begin position="649"/>
        <end position="659"/>
    </location>
</feature>
<feature type="compositionally biased region" description="Low complexity" evidence="1">
    <location>
        <begin position="1826"/>
        <end position="1836"/>
    </location>
</feature>
<name>A0A4S3J4G9_9EURO</name>
<accession>A0A4S3J4G9</accession>
<dbReference type="STRING" id="1220188.A0A4S3J4G9"/>
<feature type="region of interest" description="Disordered" evidence="1">
    <location>
        <begin position="2224"/>
        <end position="2252"/>
    </location>
</feature>
<feature type="compositionally biased region" description="Basic residues" evidence="1">
    <location>
        <begin position="2321"/>
        <end position="2333"/>
    </location>
</feature>
<dbReference type="PANTHER" id="PTHR40641">
    <property type="entry name" value="INVOLUCRIN REPEAT PROTEIN (AFU_ORTHOLOGUE AFUA_2G08060)"/>
    <property type="match status" value="1"/>
</dbReference>
<feature type="region of interest" description="Disordered" evidence="1">
    <location>
        <begin position="576"/>
        <end position="732"/>
    </location>
</feature>
<feature type="compositionally biased region" description="Polar residues" evidence="1">
    <location>
        <begin position="180"/>
        <end position="202"/>
    </location>
</feature>
<dbReference type="InterPro" id="IPR053268">
    <property type="entry name" value="Woronin_anchor"/>
</dbReference>
<feature type="compositionally biased region" description="Low complexity" evidence="1">
    <location>
        <begin position="1953"/>
        <end position="1964"/>
    </location>
</feature>
<feature type="compositionally biased region" description="Gly residues" evidence="1">
    <location>
        <begin position="1"/>
        <end position="10"/>
    </location>
</feature>
<feature type="region of interest" description="Disordered" evidence="1">
    <location>
        <begin position="1445"/>
        <end position="1490"/>
    </location>
</feature>
<feature type="compositionally biased region" description="Low complexity" evidence="1">
    <location>
        <begin position="2355"/>
        <end position="2367"/>
    </location>
</feature>